<evidence type="ECO:0000313" key="10">
    <source>
        <dbReference type="EMBL" id="GBF32747.1"/>
    </source>
</evidence>
<dbReference type="SUPFAM" id="SSF52317">
    <property type="entry name" value="Class I glutamine amidotransferase-like"/>
    <property type="match status" value="1"/>
</dbReference>
<dbReference type="PROSITE" id="PS51274">
    <property type="entry name" value="GATASE_COBBQ"/>
    <property type="match status" value="1"/>
</dbReference>
<keyword evidence="11" id="KW-1185">Reference proteome</keyword>
<dbReference type="Gene3D" id="3.40.50.880">
    <property type="match status" value="1"/>
</dbReference>
<keyword evidence="5 7" id="KW-0460">Magnesium</keyword>
<keyword evidence="4 7" id="KW-0067">ATP-binding</keyword>
<feature type="site" description="Increases nucleophilicity of active site Cys" evidence="7">
    <location>
        <position position="436"/>
    </location>
</feature>
<evidence type="ECO:0000259" key="8">
    <source>
        <dbReference type="Pfam" id="PF01656"/>
    </source>
</evidence>
<comment type="domain">
    <text evidence="7">Comprises of two domains. The C-terminal domain contains the binding site for glutamine and catalyzes the hydrolysis of this substrate to glutamate and ammonia. The N-terminal domain is anticipated to bind ATP and cobyrinate and catalyzes the ultimate synthesis of the diamide product. The ammonia produced via the glutaminase domain is probably translocated to the adjacent domain via a molecular tunnel, where it reacts with an activated intermediate.</text>
</comment>
<evidence type="ECO:0000256" key="2">
    <source>
        <dbReference type="ARBA" id="ARBA00022598"/>
    </source>
</evidence>
<dbReference type="HAMAP" id="MF_00027">
    <property type="entry name" value="CobB_CbiA"/>
    <property type="match status" value="1"/>
</dbReference>
<dbReference type="InterPro" id="IPR027417">
    <property type="entry name" value="P-loop_NTPase"/>
</dbReference>
<dbReference type="Gene3D" id="3.40.50.300">
    <property type="entry name" value="P-loop containing nucleotide triphosphate hydrolases"/>
    <property type="match status" value="2"/>
</dbReference>
<dbReference type="GO" id="GO:0005524">
    <property type="term" value="F:ATP binding"/>
    <property type="evidence" value="ECO:0007669"/>
    <property type="project" value="UniProtKB-UniRule"/>
</dbReference>
<comment type="function">
    <text evidence="7">Catalyzes the ATP-dependent amidation of the two carboxylate groups at positions a and c of cobyrinate, using either L-glutamine or ammonia as the nitrogen source.</text>
</comment>
<dbReference type="AlphaFoldDB" id="A0A2L2X930"/>
<evidence type="ECO:0000256" key="1">
    <source>
        <dbReference type="ARBA" id="ARBA00001946"/>
    </source>
</evidence>
<dbReference type="CDD" id="cd03130">
    <property type="entry name" value="GATase1_CobB"/>
    <property type="match status" value="1"/>
</dbReference>
<comment type="catalytic activity">
    <reaction evidence="7">
        <text>cob(II)yrinate + 2 L-glutamine + 2 ATP + 2 H2O = cob(II)yrinate a,c diamide + 2 L-glutamate + 2 ADP + 2 phosphate + 2 H(+)</text>
        <dbReference type="Rhea" id="RHEA:26289"/>
        <dbReference type="ChEBI" id="CHEBI:15377"/>
        <dbReference type="ChEBI" id="CHEBI:15378"/>
        <dbReference type="ChEBI" id="CHEBI:29985"/>
        <dbReference type="ChEBI" id="CHEBI:30616"/>
        <dbReference type="ChEBI" id="CHEBI:43474"/>
        <dbReference type="ChEBI" id="CHEBI:58359"/>
        <dbReference type="ChEBI" id="CHEBI:58537"/>
        <dbReference type="ChEBI" id="CHEBI:58894"/>
        <dbReference type="ChEBI" id="CHEBI:456216"/>
        <dbReference type="EC" id="6.3.5.11"/>
    </reaction>
</comment>
<dbReference type="PANTHER" id="PTHR43873">
    <property type="entry name" value="COBYRINATE A,C-DIAMIDE SYNTHASE"/>
    <property type="match status" value="1"/>
</dbReference>
<organism evidence="10 11">
    <name type="scientific">Desulfocucumis palustris</name>
    <dbReference type="NCBI Taxonomy" id="1898651"/>
    <lineage>
        <taxon>Bacteria</taxon>
        <taxon>Bacillati</taxon>
        <taxon>Bacillota</taxon>
        <taxon>Clostridia</taxon>
        <taxon>Eubacteriales</taxon>
        <taxon>Desulfocucumaceae</taxon>
        <taxon>Desulfocucumis</taxon>
    </lineage>
</organism>
<comment type="pathway">
    <text evidence="7">Cofactor biosynthesis; adenosylcobalamin biosynthesis; cob(II)yrinate a,c-diamide from sirohydrochlorin (anaerobic route): step 10/10.</text>
</comment>
<accession>A0A2L2X930</accession>
<dbReference type="InterPro" id="IPR011698">
    <property type="entry name" value="GATase_3"/>
</dbReference>
<dbReference type="Pfam" id="PF01656">
    <property type="entry name" value="CbiA"/>
    <property type="match status" value="1"/>
</dbReference>
<dbReference type="NCBIfam" id="TIGR00379">
    <property type="entry name" value="cobB"/>
    <property type="match status" value="1"/>
</dbReference>
<evidence type="ECO:0000256" key="6">
    <source>
        <dbReference type="ARBA" id="ARBA00022962"/>
    </source>
</evidence>
<dbReference type="EC" id="6.3.5.11" evidence="7"/>
<dbReference type="InterPro" id="IPR004484">
    <property type="entry name" value="CbiA/CobB_synth"/>
</dbReference>
<protein>
    <recommendedName>
        <fullName evidence="7">Cobyrinate a,c-diamide synthase</fullName>
        <ecNumber evidence="7">6.3.5.11</ecNumber>
    </recommendedName>
    <alternativeName>
        <fullName evidence="7">Cobyrinic acid a,c-diamide synthetase</fullName>
    </alternativeName>
</protein>
<dbReference type="OrthoDB" id="9764035at2"/>
<keyword evidence="2 7" id="KW-0436">Ligase</keyword>
<comment type="cofactor">
    <cofactor evidence="1 7">
        <name>Mg(2+)</name>
        <dbReference type="ChEBI" id="CHEBI:18420"/>
    </cofactor>
</comment>
<dbReference type="PANTHER" id="PTHR43873:SF1">
    <property type="entry name" value="COBYRINATE A,C-DIAMIDE SYNTHASE"/>
    <property type="match status" value="1"/>
</dbReference>
<feature type="domain" description="CobQ/CobB/MinD/ParA nucleotide binding" evidence="8">
    <location>
        <begin position="7"/>
        <end position="177"/>
    </location>
</feature>
<evidence type="ECO:0000256" key="4">
    <source>
        <dbReference type="ARBA" id="ARBA00022840"/>
    </source>
</evidence>
<dbReference type="NCBIfam" id="NF002204">
    <property type="entry name" value="PRK01077.1"/>
    <property type="match status" value="1"/>
</dbReference>
<evidence type="ECO:0000259" key="9">
    <source>
        <dbReference type="Pfam" id="PF07685"/>
    </source>
</evidence>
<dbReference type="CDD" id="cd05388">
    <property type="entry name" value="CobB_N"/>
    <property type="match status" value="1"/>
</dbReference>
<dbReference type="RefSeq" id="WP_104371223.1">
    <property type="nucleotide sequence ID" value="NZ_BFAV01000045.1"/>
</dbReference>
<keyword evidence="7" id="KW-0169">Cobalamin biosynthesis</keyword>
<name>A0A2L2X930_9FIRM</name>
<reference evidence="11" key="1">
    <citation type="submission" date="2018-02" db="EMBL/GenBank/DDBJ databases">
        <title>Genome sequence of Desulfocucumis palustris strain NAW-5.</title>
        <authorList>
            <person name="Watanabe M."/>
            <person name="Kojima H."/>
            <person name="Fukui M."/>
        </authorList>
    </citation>
    <scope>NUCLEOTIDE SEQUENCE [LARGE SCALE GENOMIC DNA]</scope>
    <source>
        <strain evidence="11">NAW-5</strain>
    </source>
</reference>
<proteinExistence type="inferred from homology"/>
<comment type="miscellaneous">
    <text evidence="7">The a and c carboxylates of cobyrinate are activated for nucleophilic attack via formation of a phosphorylated intermediate by ATP. CbiA catalyzes first the amidation of the c-carboxylate, and then that of the a-carboxylate.</text>
</comment>
<comment type="caution">
    <text evidence="10">The sequence shown here is derived from an EMBL/GenBank/DDBJ whole genome shotgun (WGS) entry which is preliminary data.</text>
</comment>
<keyword evidence="6 7" id="KW-0315">Glutamine amidotransferase</keyword>
<evidence type="ECO:0000256" key="5">
    <source>
        <dbReference type="ARBA" id="ARBA00022842"/>
    </source>
</evidence>
<feature type="domain" description="CobB/CobQ-like glutamine amidotransferase" evidence="9">
    <location>
        <begin position="252"/>
        <end position="442"/>
    </location>
</feature>
<comment type="similarity">
    <text evidence="7">Belongs to the CobB/CbiA family.</text>
</comment>
<gene>
    <name evidence="7" type="primary">cbiA</name>
    <name evidence="10" type="ORF">DCCM_0943</name>
</gene>
<dbReference type="GO" id="GO:0042242">
    <property type="term" value="F:cobyrinic acid a,c-diamide synthase activity"/>
    <property type="evidence" value="ECO:0007669"/>
    <property type="project" value="UniProtKB-UniRule"/>
</dbReference>
<dbReference type="UniPathway" id="UPA00148">
    <property type="reaction ID" value="UER00231"/>
</dbReference>
<sequence>MNNCPRLVIAGVHSGVGKTTVATAVMAALAGMGLKVQPFKVGPDYIDPGYHTAATGRVSRNLDAWFLGEEGIKEMFARSSGDADISVIEGVMGMFDGRGSGAEGSTAHVAKILDAPVILVLDARSMARSAAALVLGYKNFDPEVNLAGVFLNRVGGARHHKLLREAIEECCGLPVTGWAGRWEGLELPERHLGLLPTAERDNLRQLLDGMAARILEGLDTAGILELARGVRPVYRPEKKIFSSPPGSGKVRLGVVMDSAFNFYYRDGLDLLASMGAELVYCSALEGGFPREIDGLYIGGGFPEMFARELSANLDFIRGLREAWARGMPIYAECGGLMYLSRGVTDFQGNSYPMAGIVPGECRMQKRRAGLGYVTATALKDSILSAVGGVLKGHEFHYSTLSMDCRCSGAYRLVKEGMEGDGVDGYAQDNVLASYLHIHFAGHPEAAARFIGKCSAYKNGKTQ</sequence>
<dbReference type="GO" id="GO:0009236">
    <property type="term" value="P:cobalamin biosynthetic process"/>
    <property type="evidence" value="ECO:0007669"/>
    <property type="project" value="UniProtKB-UniRule"/>
</dbReference>
<dbReference type="Proteomes" id="UP000239549">
    <property type="component" value="Unassembled WGS sequence"/>
</dbReference>
<keyword evidence="3 7" id="KW-0547">Nucleotide-binding</keyword>
<feature type="active site" description="Nucleophile" evidence="7">
    <location>
        <position position="333"/>
    </location>
</feature>
<dbReference type="InterPro" id="IPR029062">
    <property type="entry name" value="Class_I_gatase-like"/>
</dbReference>
<dbReference type="EMBL" id="BFAV01000045">
    <property type="protein sequence ID" value="GBF32747.1"/>
    <property type="molecule type" value="Genomic_DNA"/>
</dbReference>
<dbReference type="Pfam" id="PF07685">
    <property type="entry name" value="GATase_3"/>
    <property type="match status" value="1"/>
</dbReference>
<evidence type="ECO:0000256" key="7">
    <source>
        <dbReference type="HAMAP-Rule" id="MF_00027"/>
    </source>
</evidence>
<evidence type="ECO:0000256" key="3">
    <source>
        <dbReference type="ARBA" id="ARBA00022741"/>
    </source>
</evidence>
<dbReference type="InterPro" id="IPR002586">
    <property type="entry name" value="CobQ/CobB/MinD/ParA_Nub-bd_dom"/>
</dbReference>
<dbReference type="SUPFAM" id="SSF52540">
    <property type="entry name" value="P-loop containing nucleoside triphosphate hydrolases"/>
    <property type="match status" value="1"/>
</dbReference>
<evidence type="ECO:0000313" key="11">
    <source>
        <dbReference type="Proteomes" id="UP000239549"/>
    </source>
</evidence>